<dbReference type="SUPFAM" id="SSF46785">
    <property type="entry name" value="Winged helix' DNA-binding domain"/>
    <property type="match status" value="1"/>
</dbReference>
<dbReference type="PANTHER" id="PTHR33164:SF43">
    <property type="entry name" value="HTH-TYPE TRANSCRIPTIONAL REPRESSOR YETL"/>
    <property type="match status" value="1"/>
</dbReference>
<evidence type="ECO:0000259" key="1">
    <source>
        <dbReference type="PROSITE" id="PS50995"/>
    </source>
</evidence>
<dbReference type="PANTHER" id="PTHR33164">
    <property type="entry name" value="TRANSCRIPTIONAL REGULATOR, MARR FAMILY"/>
    <property type="match status" value="1"/>
</dbReference>
<dbReference type="InterPro" id="IPR036390">
    <property type="entry name" value="WH_DNA-bd_sf"/>
</dbReference>
<dbReference type="InterPro" id="IPR036388">
    <property type="entry name" value="WH-like_DNA-bd_sf"/>
</dbReference>
<feature type="domain" description="HTH marR-type" evidence="1">
    <location>
        <begin position="29"/>
        <end position="161"/>
    </location>
</feature>
<dbReference type="GO" id="GO:0003700">
    <property type="term" value="F:DNA-binding transcription factor activity"/>
    <property type="evidence" value="ECO:0007669"/>
    <property type="project" value="InterPro"/>
</dbReference>
<dbReference type="Gene3D" id="1.10.10.10">
    <property type="entry name" value="Winged helix-like DNA-binding domain superfamily/Winged helix DNA-binding domain"/>
    <property type="match status" value="1"/>
</dbReference>
<protein>
    <recommendedName>
        <fullName evidence="1">HTH marR-type domain-containing protein</fullName>
    </recommendedName>
</protein>
<reference evidence="2 3" key="1">
    <citation type="submission" date="2013-10" db="EMBL/GenBank/DDBJ databases">
        <title>Salinisphaera halophila YIM 95161 Genome Sequencing.</title>
        <authorList>
            <person name="Lai Q."/>
            <person name="Li C."/>
            <person name="Shao Z."/>
        </authorList>
    </citation>
    <scope>NUCLEOTIDE SEQUENCE [LARGE SCALE GENOMIC DNA]</scope>
    <source>
        <strain evidence="2 3">YIM 95161</strain>
    </source>
</reference>
<dbReference type="GO" id="GO:0006950">
    <property type="term" value="P:response to stress"/>
    <property type="evidence" value="ECO:0007669"/>
    <property type="project" value="TreeGrafter"/>
</dbReference>
<dbReference type="PROSITE" id="PS50995">
    <property type="entry name" value="HTH_MARR_2"/>
    <property type="match status" value="1"/>
</dbReference>
<dbReference type="InterPro" id="IPR000835">
    <property type="entry name" value="HTH_MarR-typ"/>
</dbReference>
<gene>
    <name evidence="2" type="ORF">SAHL_06245</name>
</gene>
<proteinExistence type="predicted"/>
<accession>A0A423Q0K5</accession>
<dbReference type="SMART" id="SM00347">
    <property type="entry name" value="HTH_MARR"/>
    <property type="match status" value="1"/>
</dbReference>
<dbReference type="Proteomes" id="UP000285123">
    <property type="component" value="Unassembled WGS sequence"/>
</dbReference>
<dbReference type="PRINTS" id="PR00598">
    <property type="entry name" value="HTHMARR"/>
</dbReference>
<dbReference type="RefSeq" id="WP_123590545.1">
    <property type="nucleotide sequence ID" value="NZ_AYKF01000069.1"/>
</dbReference>
<evidence type="ECO:0000313" key="2">
    <source>
        <dbReference type="EMBL" id="ROO31760.1"/>
    </source>
</evidence>
<name>A0A423Q0K5_9GAMM</name>
<sequence>MILDCCIVHYYCLATPEHAVPPRIPPSIRCHLPYLLARAYQRQQRLFEAHTRDFDITGRDYGLLLMLESNPGLWQSEIADLMGLDRTTVTYLVDSLQKRGWVAREPDPADRRAHVVTMTADGRTALESIRPAAAAAIDEVLAPLDETERDQLRALLTRLLGH</sequence>
<evidence type="ECO:0000313" key="3">
    <source>
        <dbReference type="Proteomes" id="UP000285123"/>
    </source>
</evidence>
<dbReference type="Pfam" id="PF12802">
    <property type="entry name" value="MarR_2"/>
    <property type="match status" value="1"/>
</dbReference>
<dbReference type="AlphaFoldDB" id="A0A423Q0K5"/>
<comment type="caution">
    <text evidence="2">The sequence shown here is derived from an EMBL/GenBank/DDBJ whole genome shotgun (WGS) entry which is preliminary data.</text>
</comment>
<dbReference type="EMBL" id="AYKF01000069">
    <property type="protein sequence ID" value="ROO31760.1"/>
    <property type="molecule type" value="Genomic_DNA"/>
</dbReference>
<organism evidence="2 3">
    <name type="scientific">Salinisphaera orenii YIM 95161</name>
    <dbReference type="NCBI Taxonomy" id="1051139"/>
    <lineage>
        <taxon>Bacteria</taxon>
        <taxon>Pseudomonadati</taxon>
        <taxon>Pseudomonadota</taxon>
        <taxon>Gammaproteobacteria</taxon>
        <taxon>Salinisphaerales</taxon>
        <taxon>Salinisphaeraceae</taxon>
        <taxon>Salinisphaera</taxon>
    </lineage>
</organism>
<dbReference type="InterPro" id="IPR039422">
    <property type="entry name" value="MarR/SlyA-like"/>
</dbReference>